<dbReference type="RefSeq" id="WP_313976857.1">
    <property type="nucleotide sequence ID" value="NZ_JASJOR010000037.1"/>
</dbReference>
<dbReference type="EMBL" id="JASJOS010000003">
    <property type="protein sequence ID" value="MDJ1480285.1"/>
    <property type="molecule type" value="Genomic_DNA"/>
</dbReference>
<sequence>MHTWGVFVLACILFSIQIIVSYHDREKVASTQQNVQTVKKQVDSLRIAQKINDQIKTQEMKLIRENNKQLQEIVVNHDVFIRQLKTDIIRLRKNEKGALHEISQMSDEDLMRYWANLNDLNKTPK</sequence>
<evidence type="ECO:0000313" key="1">
    <source>
        <dbReference type="EMBL" id="MDJ1480285.1"/>
    </source>
</evidence>
<dbReference type="Proteomes" id="UP001241110">
    <property type="component" value="Unassembled WGS sequence"/>
</dbReference>
<name>A0AAE3QK01_9BACT</name>
<dbReference type="AlphaFoldDB" id="A0AAE3QK01"/>
<accession>A0AAE3QK01</accession>
<proteinExistence type="predicted"/>
<organism evidence="1 2">
    <name type="scientific">Xanthocytophaga flava</name>
    <dbReference type="NCBI Taxonomy" id="3048013"/>
    <lineage>
        <taxon>Bacteria</taxon>
        <taxon>Pseudomonadati</taxon>
        <taxon>Bacteroidota</taxon>
        <taxon>Cytophagia</taxon>
        <taxon>Cytophagales</taxon>
        <taxon>Rhodocytophagaceae</taxon>
        <taxon>Xanthocytophaga</taxon>
    </lineage>
</organism>
<reference evidence="1" key="1">
    <citation type="submission" date="2023-05" db="EMBL/GenBank/DDBJ databases">
        <authorList>
            <person name="Zhang X."/>
        </authorList>
    </citation>
    <scope>NUCLEOTIDE SEQUENCE</scope>
    <source>
        <strain evidence="1">YF14B1</strain>
    </source>
</reference>
<comment type="caution">
    <text evidence="1">The sequence shown here is derived from an EMBL/GenBank/DDBJ whole genome shotgun (WGS) entry which is preliminary data.</text>
</comment>
<protein>
    <submittedName>
        <fullName evidence="1">Uncharacterized protein</fullName>
    </submittedName>
</protein>
<evidence type="ECO:0000313" key="2">
    <source>
        <dbReference type="Proteomes" id="UP001241110"/>
    </source>
</evidence>
<gene>
    <name evidence="1" type="ORF">QNI16_07300</name>
</gene>